<dbReference type="HAMAP" id="MF_00392">
    <property type="entry name" value="LpxB"/>
    <property type="match status" value="1"/>
</dbReference>
<dbReference type="NCBIfam" id="TIGR00215">
    <property type="entry name" value="lpxB"/>
    <property type="match status" value="1"/>
</dbReference>
<evidence type="ECO:0000256" key="2">
    <source>
        <dbReference type="ARBA" id="ARBA00007868"/>
    </source>
</evidence>
<dbReference type="KEGG" id="llp:GH975_05010"/>
<dbReference type="PANTHER" id="PTHR30372">
    <property type="entry name" value="LIPID-A-DISACCHARIDE SYNTHASE"/>
    <property type="match status" value="1"/>
</dbReference>
<evidence type="ECO:0000256" key="4">
    <source>
        <dbReference type="ARBA" id="ARBA00020902"/>
    </source>
</evidence>
<dbReference type="Proteomes" id="UP000388235">
    <property type="component" value="Chromosome"/>
</dbReference>
<gene>
    <name evidence="11 12" type="primary">lpxB</name>
    <name evidence="12" type="ORF">GH975_05010</name>
</gene>
<organism evidence="12 13">
    <name type="scientific">Litorivicinus lipolyticus</name>
    <dbReference type="NCBI Taxonomy" id="418701"/>
    <lineage>
        <taxon>Bacteria</taxon>
        <taxon>Pseudomonadati</taxon>
        <taxon>Pseudomonadota</taxon>
        <taxon>Gammaproteobacteria</taxon>
        <taxon>Oceanospirillales</taxon>
        <taxon>Litorivicinaceae</taxon>
        <taxon>Litorivicinus</taxon>
    </lineage>
</organism>
<dbReference type="GO" id="GO:0016020">
    <property type="term" value="C:membrane"/>
    <property type="evidence" value="ECO:0007669"/>
    <property type="project" value="GOC"/>
</dbReference>
<evidence type="ECO:0000256" key="9">
    <source>
        <dbReference type="ARBA" id="ARBA00023098"/>
    </source>
</evidence>
<evidence type="ECO:0000256" key="3">
    <source>
        <dbReference type="ARBA" id="ARBA00012687"/>
    </source>
</evidence>
<dbReference type="AlphaFoldDB" id="A0A5Q2QJK6"/>
<reference evidence="12 13" key="1">
    <citation type="submission" date="2019-11" db="EMBL/GenBank/DDBJ databases">
        <authorList>
            <person name="Khan S.A."/>
            <person name="Jeon C.O."/>
            <person name="Chun B.H."/>
        </authorList>
    </citation>
    <scope>NUCLEOTIDE SEQUENCE [LARGE SCALE GENOMIC DNA]</scope>
    <source>
        <strain evidence="12 13">IMCC 1097</strain>
    </source>
</reference>
<evidence type="ECO:0000256" key="5">
    <source>
        <dbReference type="ARBA" id="ARBA00022516"/>
    </source>
</evidence>
<comment type="pathway">
    <text evidence="11">Bacterial outer membrane biogenesis; LPS lipid A biosynthesis.</text>
</comment>
<dbReference type="UniPathway" id="UPA00973"/>
<keyword evidence="7 11" id="KW-0328">Glycosyltransferase</keyword>
<keyword evidence="5 11" id="KW-0444">Lipid biosynthesis</keyword>
<evidence type="ECO:0000313" key="13">
    <source>
        <dbReference type="Proteomes" id="UP000388235"/>
    </source>
</evidence>
<evidence type="ECO:0000256" key="1">
    <source>
        <dbReference type="ARBA" id="ARBA00002056"/>
    </source>
</evidence>
<dbReference type="GO" id="GO:0008915">
    <property type="term" value="F:lipid-A-disaccharide synthase activity"/>
    <property type="evidence" value="ECO:0007669"/>
    <property type="project" value="UniProtKB-UniRule"/>
</dbReference>
<accession>A0A5Q2QJK6</accession>
<keyword evidence="13" id="KW-1185">Reference proteome</keyword>
<keyword evidence="8 11" id="KW-0808">Transferase</keyword>
<dbReference type="Pfam" id="PF02684">
    <property type="entry name" value="LpxB"/>
    <property type="match status" value="1"/>
</dbReference>
<dbReference type="InterPro" id="IPR003835">
    <property type="entry name" value="Glyco_trans_19"/>
</dbReference>
<evidence type="ECO:0000256" key="6">
    <source>
        <dbReference type="ARBA" id="ARBA00022556"/>
    </source>
</evidence>
<sequence>MVAGEVSGDLLGASLIRELKKQHPGAHFEGIGGPAMAAEGFYSLVPMERLSVMGLIEVLGRLRELLKLRRDIVKHYAVDPPSAFIGIDAPDFNLALAKSFKDMGVLAVHFVSPSVWAWRADRVKKIATQVDLMLTLFPFEVSVYREHGMRVDCVGHPLADEIGFDPSHSDARRTLGVRECQTLAVLPGSRDGEVRRIGPVFAATVAGLLARRPDLQVLIPAATPALAERLRALFAGQSVTIVEGQSRTVMAAADALLLASGTAALEGALIGRPMVVGYRLNALTGWWVKRLLTVKHVALPNHLTAQPYVPEFLLGECRPERLIPAVEQALDGDNQAAMTAFAEVHRSLATHAAGRAASAISAVLARTL</sequence>
<comment type="function">
    <text evidence="1 11">Condensation of UDP-2,3-diacylglucosamine and 2,3-diacylglucosamine-1-phosphate to form lipid A disaccharide, a precursor of lipid A, a phosphorylated glycolipid that anchors the lipopolysaccharide to the outer membrane of the cell.</text>
</comment>
<evidence type="ECO:0000256" key="10">
    <source>
        <dbReference type="ARBA" id="ARBA00048975"/>
    </source>
</evidence>
<dbReference type="GO" id="GO:0009245">
    <property type="term" value="P:lipid A biosynthetic process"/>
    <property type="evidence" value="ECO:0007669"/>
    <property type="project" value="UniProtKB-UniRule"/>
</dbReference>
<comment type="catalytic activity">
    <reaction evidence="10 11">
        <text>a lipid X + a UDP-2-N,3-O-bis[(3R)-3-hydroxyacyl]-alpha-D-glucosamine = a lipid A disaccharide + UDP + H(+)</text>
        <dbReference type="Rhea" id="RHEA:67828"/>
        <dbReference type="ChEBI" id="CHEBI:15378"/>
        <dbReference type="ChEBI" id="CHEBI:58223"/>
        <dbReference type="ChEBI" id="CHEBI:137748"/>
        <dbReference type="ChEBI" id="CHEBI:176338"/>
        <dbReference type="ChEBI" id="CHEBI:176343"/>
        <dbReference type="EC" id="2.4.1.182"/>
    </reaction>
</comment>
<keyword evidence="9 11" id="KW-0443">Lipid metabolism</keyword>
<keyword evidence="6 11" id="KW-0441">Lipid A biosynthesis</keyword>
<dbReference type="OrthoDB" id="9801642at2"/>
<evidence type="ECO:0000313" key="12">
    <source>
        <dbReference type="EMBL" id="QGG81275.1"/>
    </source>
</evidence>
<dbReference type="EMBL" id="CP045871">
    <property type="protein sequence ID" value="QGG81275.1"/>
    <property type="molecule type" value="Genomic_DNA"/>
</dbReference>
<dbReference type="GO" id="GO:0005543">
    <property type="term" value="F:phospholipid binding"/>
    <property type="evidence" value="ECO:0007669"/>
    <property type="project" value="TreeGrafter"/>
</dbReference>
<proteinExistence type="inferred from homology"/>
<comment type="similarity">
    <text evidence="2 11">Belongs to the LpxB family.</text>
</comment>
<dbReference type="EC" id="2.4.1.182" evidence="3 11"/>
<protein>
    <recommendedName>
        <fullName evidence="4 11">Lipid-A-disaccharide synthase</fullName>
        <ecNumber evidence="3 11">2.4.1.182</ecNumber>
    </recommendedName>
</protein>
<evidence type="ECO:0000256" key="7">
    <source>
        <dbReference type="ARBA" id="ARBA00022676"/>
    </source>
</evidence>
<dbReference type="SUPFAM" id="SSF53756">
    <property type="entry name" value="UDP-Glycosyltransferase/glycogen phosphorylase"/>
    <property type="match status" value="1"/>
</dbReference>
<evidence type="ECO:0000256" key="8">
    <source>
        <dbReference type="ARBA" id="ARBA00022679"/>
    </source>
</evidence>
<dbReference type="PANTHER" id="PTHR30372:SF4">
    <property type="entry name" value="LIPID-A-DISACCHARIDE SYNTHASE, MITOCHONDRIAL-RELATED"/>
    <property type="match status" value="1"/>
</dbReference>
<evidence type="ECO:0000256" key="11">
    <source>
        <dbReference type="HAMAP-Rule" id="MF_00392"/>
    </source>
</evidence>
<name>A0A5Q2QJK6_9GAMM</name>